<organism evidence="6 7">
    <name type="scientific">Perkinsus olseni</name>
    <name type="common">Perkinsus atlanticus</name>
    <dbReference type="NCBI Taxonomy" id="32597"/>
    <lineage>
        <taxon>Eukaryota</taxon>
        <taxon>Sar</taxon>
        <taxon>Alveolata</taxon>
        <taxon>Perkinsozoa</taxon>
        <taxon>Perkinsea</taxon>
        <taxon>Perkinsida</taxon>
        <taxon>Perkinsidae</taxon>
        <taxon>Perkinsus</taxon>
    </lineage>
</organism>
<dbReference type="Gene3D" id="3.40.50.1820">
    <property type="entry name" value="alpha/beta hydrolase"/>
    <property type="match status" value="2"/>
</dbReference>
<evidence type="ECO:0000256" key="3">
    <source>
        <dbReference type="ARBA" id="ARBA00022670"/>
    </source>
</evidence>
<dbReference type="Pfam" id="PF00450">
    <property type="entry name" value="Peptidase_S10"/>
    <property type="match status" value="2"/>
</dbReference>
<evidence type="ECO:0008006" key="8">
    <source>
        <dbReference type="Google" id="ProtNLM"/>
    </source>
</evidence>
<comment type="similarity">
    <text evidence="1">Belongs to the peptidase S10 family.</text>
</comment>
<dbReference type="SUPFAM" id="SSF53474">
    <property type="entry name" value="alpha/beta-Hydrolases"/>
    <property type="match status" value="1"/>
</dbReference>
<dbReference type="EMBL" id="JABANM010021821">
    <property type="protein sequence ID" value="KAF4720588.1"/>
    <property type="molecule type" value="Genomic_DNA"/>
</dbReference>
<keyword evidence="3" id="KW-0645">Protease</keyword>
<gene>
    <name evidence="6" type="ORF">FOZ62_029400</name>
</gene>
<dbReference type="PANTHER" id="PTHR11802">
    <property type="entry name" value="SERINE PROTEASE FAMILY S10 SERINE CARBOXYPEPTIDASE"/>
    <property type="match status" value="1"/>
</dbReference>
<evidence type="ECO:0000256" key="2">
    <source>
        <dbReference type="ARBA" id="ARBA00022645"/>
    </source>
</evidence>
<evidence type="ECO:0000256" key="4">
    <source>
        <dbReference type="ARBA" id="ARBA00022801"/>
    </source>
</evidence>
<dbReference type="PANTHER" id="PTHR11802:SF113">
    <property type="entry name" value="SERINE CARBOXYPEPTIDASE CTSA-4.1"/>
    <property type="match status" value="1"/>
</dbReference>
<sequence length="281" mass="32765">MFRRGIRVDVIDAPQRASVFANSYRRYSALEEFFTSRPEYNTKVFLAGQSYAGHYIPPLAAKLTERNSSVRLEGILLGNPDVAPEIQWRFYPEMARANRLIYEYKYARLKDNADECMGLVRECNREEVVVNKRRGRAAVYVEYRRAPVLALESDGSVPFLQVFNKLEEDRPRNYHHYLPNLIDHGLRVQIMVGDRDYLCNWMGNEAWTMKLNWRGAREFRKAEVVDYRDAYYIGELRSYTLPDTGGQLTFIRVYGAGHDVAKDVPRAALKMVDDFLNNKLR</sequence>
<dbReference type="GO" id="GO:0004185">
    <property type="term" value="F:serine-type carboxypeptidase activity"/>
    <property type="evidence" value="ECO:0007669"/>
    <property type="project" value="InterPro"/>
</dbReference>
<evidence type="ECO:0000256" key="1">
    <source>
        <dbReference type="ARBA" id="ARBA00009431"/>
    </source>
</evidence>
<dbReference type="Proteomes" id="UP000574390">
    <property type="component" value="Unassembled WGS sequence"/>
</dbReference>
<proteinExistence type="inferred from homology"/>
<dbReference type="PRINTS" id="PR00724">
    <property type="entry name" value="CRBOXYPTASEC"/>
</dbReference>
<evidence type="ECO:0000256" key="5">
    <source>
        <dbReference type="ARBA" id="ARBA00023180"/>
    </source>
</evidence>
<keyword evidence="2" id="KW-0121">Carboxypeptidase</keyword>
<dbReference type="InterPro" id="IPR029058">
    <property type="entry name" value="AB_hydrolase_fold"/>
</dbReference>
<name>A0A7J6RIW4_PEROL</name>
<accession>A0A7J6RIW4</accession>
<keyword evidence="4" id="KW-0378">Hydrolase</keyword>
<evidence type="ECO:0000313" key="6">
    <source>
        <dbReference type="EMBL" id="KAF4720588.1"/>
    </source>
</evidence>
<reference evidence="6 7" key="1">
    <citation type="submission" date="2020-04" db="EMBL/GenBank/DDBJ databases">
        <title>Perkinsus olseni comparative genomics.</title>
        <authorList>
            <person name="Bogema D.R."/>
        </authorList>
    </citation>
    <scope>NUCLEOTIDE SEQUENCE [LARGE SCALE GENOMIC DNA]</scope>
    <source>
        <strain evidence="6">ATCC PRA-205</strain>
    </source>
</reference>
<protein>
    <recommendedName>
        <fullName evidence="8">Carboxypeptidase</fullName>
    </recommendedName>
</protein>
<dbReference type="InterPro" id="IPR001563">
    <property type="entry name" value="Peptidase_S10"/>
</dbReference>
<dbReference type="GO" id="GO:0006508">
    <property type="term" value="P:proteolysis"/>
    <property type="evidence" value="ECO:0007669"/>
    <property type="project" value="UniProtKB-KW"/>
</dbReference>
<keyword evidence="5" id="KW-0325">Glycoprotein</keyword>
<evidence type="ECO:0000313" key="7">
    <source>
        <dbReference type="Proteomes" id="UP000574390"/>
    </source>
</evidence>
<dbReference type="AlphaFoldDB" id="A0A7J6RIW4"/>
<comment type="caution">
    <text evidence="6">The sequence shown here is derived from an EMBL/GenBank/DDBJ whole genome shotgun (WGS) entry which is preliminary data.</text>
</comment>